<dbReference type="Pfam" id="PF02538">
    <property type="entry name" value="Hydantoinase_B"/>
    <property type="match status" value="1"/>
</dbReference>
<organism evidence="3">
    <name type="scientific">freshwater metagenome</name>
    <dbReference type="NCBI Taxonomy" id="449393"/>
    <lineage>
        <taxon>unclassified sequences</taxon>
        <taxon>metagenomes</taxon>
        <taxon>ecological metagenomes</taxon>
    </lineage>
</organism>
<dbReference type="PANTHER" id="PTHR11365:SF23">
    <property type="entry name" value="HYPOTHETICAL 5-OXOPROLINASE (EUROFUNG)-RELATED"/>
    <property type="match status" value="1"/>
</dbReference>
<dbReference type="InterPro" id="IPR003692">
    <property type="entry name" value="Hydantoinase_B"/>
</dbReference>
<dbReference type="InterPro" id="IPR045079">
    <property type="entry name" value="Oxoprolinase-like"/>
</dbReference>
<accession>A0A6J5ZZ25</accession>
<feature type="region of interest" description="Disordered" evidence="1">
    <location>
        <begin position="510"/>
        <end position="532"/>
    </location>
</feature>
<reference evidence="3" key="1">
    <citation type="submission" date="2020-05" db="EMBL/GenBank/DDBJ databases">
        <authorList>
            <person name="Chiriac C."/>
            <person name="Salcher M."/>
            <person name="Ghai R."/>
            <person name="Kavagutti S V."/>
        </authorList>
    </citation>
    <scope>NUCLEOTIDE SEQUENCE</scope>
</reference>
<dbReference type="AlphaFoldDB" id="A0A6J5ZZ25"/>
<dbReference type="EMBL" id="CAFBIY010000124">
    <property type="protein sequence ID" value="CAB4852351.1"/>
    <property type="molecule type" value="Genomic_DNA"/>
</dbReference>
<sequence>MRTFDPIELEVLWQSLIATVNEQARALQRAAFSPIVREAGDLANAVFDRRGRMVAQAVTGTPGHINSLARAASAMLDEYPIDTLIEGDVLITNDPYKTAGQLLDVTVLCPVFVDGRIIAFFGSTIHHTDVGGYGIGAGGRDVFEEGLWIPICRLMIAGERNHDVWKFILSNVRQPDHMAGDLHAQMASGEVGAQRLRALCDRHGLDGIEDLSDEIITRSEAATRASIRELPAGRYEASAVLDLADGSLIDIVCAITVDSVKGEILVDYAGTSPASASGINVVKNYTHAYTTFTVRSVLNPELPNNYGSLAPILVEAPEGSIVNAKSPQPCTARHVVGMFLPNALLKALAQIRPANAMAEGSGAVWTMQVSGNHDDGRPFITAMFTYAGGVGARATKSGLSACSYPTGIAAVPVEVVEASAPIRFLRKELRRDSGGLGAQIGGLGQTIEFTVDTTRPWQLNAVTSRLEMPPEGIFGGEPGAAGSFTVNGEAVRTQARVTLKPGDHVRLELPGGGGYGALDPSTTAPQHSEVPR</sequence>
<dbReference type="EMBL" id="CAFBMT010000002">
    <property type="protein sequence ID" value="CAB4914081.1"/>
    <property type="molecule type" value="Genomic_DNA"/>
</dbReference>
<evidence type="ECO:0000313" key="6">
    <source>
        <dbReference type="EMBL" id="CAB4914081.1"/>
    </source>
</evidence>
<dbReference type="EMBL" id="CAEZYF010000004">
    <property type="protein sequence ID" value="CAB4713479.1"/>
    <property type="molecule type" value="Genomic_DNA"/>
</dbReference>
<gene>
    <name evidence="4" type="ORF">UFOPK2656_00824</name>
    <name evidence="5" type="ORF">UFOPK3267_02033</name>
    <name evidence="6" type="ORF">UFOPK3651_00407</name>
    <name evidence="7" type="ORF">UFOPK3931_03124</name>
    <name evidence="3" type="ORF">UFOPK4189_00168</name>
</gene>
<proteinExistence type="predicted"/>
<dbReference type="EMBL" id="CAFBOL010000138">
    <property type="protein sequence ID" value="CAB5016768.1"/>
    <property type="molecule type" value="Genomic_DNA"/>
</dbReference>
<evidence type="ECO:0000313" key="4">
    <source>
        <dbReference type="EMBL" id="CAB4713479.1"/>
    </source>
</evidence>
<feature type="domain" description="Hydantoinase B/oxoprolinase" evidence="2">
    <location>
        <begin position="5"/>
        <end position="517"/>
    </location>
</feature>
<dbReference type="GO" id="GO:0017168">
    <property type="term" value="F:5-oxoprolinase (ATP-hydrolyzing) activity"/>
    <property type="evidence" value="ECO:0007669"/>
    <property type="project" value="TreeGrafter"/>
</dbReference>
<dbReference type="EMBL" id="CAESGF010000001">
    <property type="protein sequence ID" value="CAB4362394.1"/>
    <property type="molecule type" value="Genomic_DNA"/>
</dbReference>
<name>A0A6J5ZZ25_9ZZZZ</name>
<evidence type="ECO:0000256" key="1">
    <source>
        <dbReference type="SAM" id="MobiDB-lite"/>
    </source>
</evidence>
<evidence type="ECO:0000313" key="5">
    <source>
        <dbReference type="EMBL" id="CAB4852351.1"/>
    </source>
</evidence>
<evidence type="ECO:0000259" key="2">
    <source>
        <dbReference type="Pfam" id="PF02538"/>
    </source>
</evidence>
<dbReference type="GO" id="GO:0005829">
    <property type="term" value="C:cytosol"/>
    <property type="evidence" value="ECO:0007669"/>
    <property type="project" value="TreeGrafter"/>
</dbReference>
<dbReference type="PANTHER" id="PTHR11365">
    <property type="entry name" value="5-OXOPROLINASE RELATED"/>
    <property type="match status" value="1"/>
</dbReference>
<protein>
    <submittedName>
        <fullName evidence="3">Unannotated protein</fullName>
    </submittedName>
</protein>
<dbReference type="GO" id="GO:0006749">
    <property type="term" value="P:glutathione metabolic process"/>
    <property type="evidence" value="ECO:0007669"/>
    <property type="project" value="TreeGrafter"/>
</dbReference>
<evidence type="ECO:0000313" key="7">
    <source>
        <dbReference type="EMBL" id="CAB5016768.1"/>
    </source>
</evidence>
<evidence type="ECO:0000313" key="3">
    <source>
        <dbReference type="EMBL" id="CAB4362394.1"/>
    </source>
</evidence>